<keyword evidence="1" id="KW-0472">Membrane</keyword>
<dbReference type="Proteomes" id="UP001247805">
    <property type="component" value="Unassembled WGS sequence"/>
</dbReference>
<dbReference type="RefSeq" id="WP_316025830.1">
    <property type="nucleotide sequence ID" value="NZ_JAWDIO010000002.1"/>
</dbReference>
<protein>
    <submittedName>
        <fullName evidence="2">Uncharacterized protein</fullName>
    </submittedName>
</protein>
<reference evidence="2 3" key="1">
    <citation type="submission" date="2023-10" db="EMBL/GenBank/DDBJ databases">
        <title>Glaciecola aquimarina strain GGW-M5 nov., isolated from a coastal seawater.</title>
        <authorList>
            <person name="Bayburt H."/>
            <person name="Kim J.M."/>
            <person name="Choi B.J."/>
            <person name="Jeon C.O."/>
        </authorList>
    </citation>
    <scope>NUCLEOTIDE SEQUENCE [LARGE SCALE GENOMIC DNA]</scope>
    <source>
        <strain evidence="2 3">KCTC 32108</strain>
    </source>
</reference>
<gene>
    <name evidence="2" type="ORF">RS130_09950</name>
</gene>
<accession>A0ABU3SW36</accession>
<name>A0ABU3SW36_9ALTE</name>
<keyword evidence="1" id="KW-1133">Transmembrane helix</keyword>
<keyword evidence="3" id="KW-1185">Reference proteome</keyword>
<feature type="transmembrane region" description="Helical" evidence="1">
    <location>
        <begin position="60"/>
        <end position="80"/>
    </location>
</feature>
<feature type="transmembrane region" description="Helical" evidence="1">
    <location>
        <begin position="132"/>
        <end position="154"/>
    </location>
</feature>
<comment type="caution">
    <text evidence="2">The sequence shown here is derived from an EMBL/GenBank/DDBJ whole genome shotgun (WGS) entry which is preliminary data.</text>
</comment>
<feature type="transmembrane region" description="Helical" evidence="1">
    <location>
        <begin position="92"/>
        <end position="112"/>
    </location>
</feature>
<keyword evidence="1" id="KW-0812">Transmembrane</keyword>
<evidence type="ECO:0000256" key="1">
    <source>
        <dbReference type="SAM" id="Phobius"/>
    </source>
</evidence>
<feature type="transmembrane region" description="Helical" evidence="1">
    <location>
        <begin position="29"/>
        <end position="48"/>
    </location>
</feature>
<evidence type="ECO:0000313" key="3">
    <source>
        <dbReference type="Proteomes" id="UP001247805"/>
    </source>
</evidence>
<evidence type="ECO:0000313" key="2">
    <source>
        <dbReference type="EMBL" id="MDU0354215.1"/>
    </source>
</evidence>
<sequence>MQPIEEENTLDLGAQAFVKQSFQFWSLQFSGWIGYALVVFIAIIRPQLDSPSFNFSGQMLNLFVEVSSGFVLSYLQWLFIRKIVHLPLKKTLFLSFFSAGVLGIVFNVIKLASYKTVVYNQAWHEQWSMLEFGGWFLFSLSAMFVWTAIFLLCCTILSCKKSTRCYCWHKPLLKMRSYKCCVIN</sequence>
<dbReference type="EMBL" id="JAWDIO010000002">
    <property type="protein sequence ID" value="MDU0354215.1"/>
    <property type="molecule type" value="Genomic_DNA"/>
</dbReference>
<proteinExistence type="predicted"/>
<organism evidence="2 3">
    <name type="scientific">Paraglaciecola aquimarina</name>
    <dbReference type="NCBI Taxonomy" id="1235557"/>
    <lineage>
        <taxon>Bacteria</taxon>
        <taxon>Pseudomonadati</taxon>
        <taxon>Pseudomonadota</taxon>
        <taxon>Gammaproteobacteria</taxon>
        <taxon>Alteromonadales</taxon>
        <taxon>Alteromonadaceae</taxon>
        <taxon>Paraglaciecola</taxon>
    </lineage>
</organism>